<gene>
    <name evidence="1" type="ORF">VOF76_26660</name>
</gene>
<dbReference type="PANTHER" id="PTHR30143:SF0">
    <property type="entry name" value="2-KETO-4-PENTENOATE HYDRATASE"/>
    <property type="match status" value="1"/>
</dbReference>
<sequence>LRWISALLYRNGVIEETGVAAGVLNHPANGVAWLANKLAPYDVQLEPGQIILGGSFTRPVAASKGDTFHVDYGNMGSISCRFV</sequence>
<feature type="non-terminal residue" evidence="1">
    <location>
        <position position="1"/>
    </location>
</feature>
<keyword evidence="2" id="KW-1185">Reference proteome</keyword>
<name>A0ABU6IDP7_9ENTR</name>
<dbReference type="Proteomes" id="UP001357437">
    <property type="component" value="Unassembled WGS sequence"/>
</dbReference>
<dbReference type="EMBL" id="JAYMCU010000293">
    <property type="protein sequence ID" value="MEC3939682.1"/>
    <property type="molecule type" value="Genomic_DNA"/>
</dbReference>
<dbReference type="InterPro" id="IPR050772">
    <property type="entry name" value="Hydratase-Decarb/MhpD_sf"/>
</dbReference>
<dbReference type="SUPFAM" id="SSF56529">
    <property type="entry name" value="FAH"/>
    <property type="match status" value="1"/>
</dbReference>
<proteinExistence type="predicted"/>
<organism evidence="1 2">
    <name type="scientific">Leclercia adecarboxylata</name>
    <dbReference type="NCBI Taxonomy" id="83655"/>
    <lineage>
        <taxon>Bacteria</taxon>
        <taxon>Pseudomonadati</taxon>
        <taxon>Pseudomonadota</taxon>
        <taxon>Gammaproteobacteria</taxon>
        <taxon>Enterobacterales</taxon>
        <taxon>Enterobacteriaceae</taxon>
        <taxon>Leclercia</taxon>
    </lineage>
</organism>
<accession>A0ABU6IDP7</accession>
<protein>
    <submittedName>
        <fullName evidence="1">2-oxo-hepta-3-ene-1,7-dioic acid hydratase</fullName>
    </submittedName>
</protein>
<dbReference type="InterPro" id="IPR036663">
    <property type="entry name" value="Fumarylacetoacetase_C_sf"/>
</dbReference>
<evidence type="ECO:0000313" key="1">
    <source>
        <dbReference type="EMBL" id="MEC3939682.1"/>
    </source>
</evidence>
<evidence type="ECO:0000313" key="2">
    <source>
        <dbReference type="Proteomes" id="UP001357437"/>
    </source>
</evidence>
<comment type="caution">
    <text evidence="1">The sequence shown here is derived from an EMBL/GenBank/DDBJ whole genome shotgun (WGS) entry which is preliminary data.</text>
</comment>
<dbReference type="PANTHER" id="PTHR30143">
    <property type="entry name" value="ACID HYDRATASE"/>
    <property type="match status" value="1"/>
</dbReference>
<dbReference type="Gene3D" id="3.90.850.10">
    <property type="entry name" value="Fumarylacetoacetase-like, C-terminal domain"/>
    <property type="match status" value="1"/>
</dbReference>
<reference evidence="1 2" key="1">
    <citation type="submission" date="2024-01" db="EMBL/GenBank/DDBJ databases">
        <title>Comparative Genomics of Leclercia adecarboxylata Strains Isolated from Several Sources.</title>
        <authorList>
            <person name="Yescas-Zazueta V."/>
            <person name="Balbuena-Alonso M.G."/>
            <person name="Valencia D."/>
            <person name="Mendez-Pfeiffer P.A."/>
            <person name="Ballesteros-Monrreal M.G."/>
            <person name="Rocha-Gracia R.D.C."/>
            <person name="Barrios-Villa E."/>
        </authorList>
    </citation>
    <scope>NUCLEOTIDE SEQUENCE [LARGE SCALE GENOMIC DNA]</scope>
    <source>
        <strain evidence="1 2">33MEM</strain>
    </source>
</reference>